<dbReference type="Pfam" id="PF06445">
    <property type="entry name" value="GyrI-like"/>
    <property type="match status" value="1"/>
</dbReference>
<dbReference type="AlphaFoldDB" id="A0AAD2WWM4"/>
<organism evidence="2 3">
    <name type="scientific">Streptococcus agalactiae MRI Z1-216</name>
    <dbReference type="NCBI Taxonomy" id="1154879"/>
    <lineage>
        <taxon>Bacteria</taxon>
        <taxon>Bacillati</taxon>
        <taxon>Bacillota</taxon>
        <taxon>Bacilli</taxon>
        <taxon>Lactobacillales</taxon>
        <taxon>Streptococcaceae</taxon>
        <taxon>Streptococcus</taxon>
    </lineage>
</organism>
<evidence type="ECO:0000313" key="2">
    <source>
        <dbReference type="EMBL" id="EPU39960.1"/>
    </source>
</evidence>
<proteinExistence type="predicted"/>
<dbReference type="InterPro" id="IPR011256">
    <property type="entry name" value="Reg_factor_effector_dom_sf"/>
</dbReference>
<dbReference type="InterPro" id="IPR029442">
    <property type="entry name" value="GyrI-like"/>
</dbReference>
<gene>
    <name evidence="2" type="ORF">SAG0164_07710</name>
</gene>
<comment type="caution">
    <text evidence="2">The sequence shown here is derived from an EMBL/GenBank/DDBJ whole genome shotgun (WGS) entry which is preliminary data.</text>
</comment>
<dbReference type="Proteomes" id="UP000015176">
    <property type="component" value="Unassembled WGS sequence"/>
</dbReference>
<accession>A0AAD2WWM4</accession>
<dbReference type="EMBL" id="ALSF01000052">
    <property type="protein sequence ID" value="EPU39960.1"/>
    <property type="molecule type" value="Genomic_DNA"/>
</dbReference>
<dbReference type="InterPro" id="IPR053182">
    <property type="entry name" value="YobU-like_regulator"/>
</dbReference>
<evidence type="ECO:0000259" key="1">
    <source>
        <dbReference type="SMART" id="SM00871"/>
    </source>
</evidence>
<dbReference type="InterPro" id="IPR010499">
    <property type="entry name" value="AraC_E-bd"/>
</dbReference>
<dbReference type="SMART" id="SM00871">
    <property type="entry name" value="AraC_E_bind"/>
    <property type="match status" value="1"/>
</dbReference>
<dbReference type="Gene3D" id="3.20.80.10">
    <property type="entry name" value="Regulatory factor, effector binding domain"/>
    <property type="match status" value="1"/>
</dbReference>
<dbReference type="SUPFAM" id="SSF55136">
    <property type="entry name" value="Probable bacterial effector-binding domain"/>
    <property type="match status" value="1"/>
</dbReference>
<feature type="domain" description="AraC effector-binding" evidence="1">
    <location>
        <begin position="2"/>
        <end position="152"/>
    </location>
</feature>
<evidence type="ECO:0000313" key="3">
    <source>
        <dbReference type="Proteomes" id="UP000015176"/>
    </source>
</evidence>
<reference evidence="2 3" key="1">
    <citation type="submission" date="2012-07" db="EMBL/GenBank/DDBJ databases">
        <authorList>
            <person name="Moroni P."/>
            <person name="Richards V.P."/>
            <person name="Durkin S.A.S."/>
            <person name="Kim M."/>
            <person name="Pavinski Bitar P.D."/>
            <person name="Stanhope M.J."/>
            <person name="Town C.D."/>
            <person name="Zadoks R.N."/>
            <person name="Venter J.C."/>
        </authorList>
    </citation>
    <scope>NUCLEOTIDE SEQUENCE [LARGE SCALE GENOMIC DNA]</scope>
    <source>
        <strain evidence="2 3">MRI Z1-216</strain>
    </source>
</reference>
<dbReference type="PANTHER" id="PTHR36444:SF2">
    <property type="entry name" value="TRANSCRIPTIONAL REGULATOR PROTEIN YOBU-RELATED"/>
    <property type="match status" value="1"/>
</dbReference>
<dbReference type="RefSeq" id="WP_000948274.1">
    <property type="nucleotide sequence ID" value="NZ_ALSF01000052.1"/>
</dbReference>
<dbReference type="PANTHER" id="PTHR36444">
    <property type="entry name" value="TRANSCRIPTIONAL REGULATOR PROTEIN YOBU-RELATED"/>
    <property type="match status" value="1"/>
</dbReference>
<protein>
    <recommendedName>
        <fullName evidence="1">AraC effector-binding domain-containing protein</fullName>
    </recommendedName>
</protein>
<sequence>MLSFQIVEKPAMILAGVTLENVKSNQECPKLWEKLHKQYNPSKLKEKGIQQAIGICKTQPDFRFDYSATYRVETSVQAPKGLEIIRIPSATYAVISVKGPMPSSLQETWRKIIQGFFRENNLKPANSPNLEIYSSQHPQDTDYQMEIWLAIADITNKSKTNLI</sequence>
<name>A0AAD2WWM4_STRAG</name>